<reference evidence="1 2" key="1">
    <citation type="submission" date="2016-11" db="EMBL/GenBank/DDBJ databases">
        <authorList>
            <person name="Jaros S."/>
            <person name="Januszkiewicz K."/>
            <person name="Wedrychowicz H."/>
        </authorList>
    </citation>
    <scope>NUCLEOTIDE SEQUENCE [LARGE SCALE GENOMIC DNA]</scope>
    <source>
        <strain evidence="1 2">NF2</strain>
    </source>
</reference>
<dbReference type="EMBL" id="CP018145">
    <property type="protein sequence ID" value="ASJ56956.1"/>
    <property type="molecule type" value="Genomic_DNA"/>
</dbReference>
<evidence type="ECO:0000313" key="1">
    <source>
        <dbReference type="EMBL" id="ASJ56956.1"/>
    </source>
</evidence>
<name>A0A220MPF2_9BACL</name>
<accession>A0A220MPF2</accession>
<gene>
    <name evidence="1" type="ORF">BP422_27630</name>
</gene>
<dbReference type="Proteomes" id="UP000197781">
    <property type="component" value="Chromosome"/>
</dbReference>
<sequence>MKAQAMESTKSKPVIVWESRVQPQTDQVIAMPARNGNGVAVETEAAVQTWSVGPASNPAVVTQVSSGFNKKSVAVPQATSMRMAA</sequence>
<dbReference type="KEGG" id="bfm:BP422_27630"/>
<organism evidence="1 2">
    <name type="scientific">Brevibacillus formosus</name>
    <dbReference type="NCBI Taxonomy" id="54913"/>
    <lineage>
        <taxon>Bacteria</taxon>
        <taxon>Bacillati</taxon>
        <taxon>Bacillota</taxon>
        <taxon>Bacilli</taxon>
        <taxon>Bacillales</taxon>
        <taxon>Paenibacillaceae</taxon>
        <taxon>Brevibacillus</taxon>
    </lineage>
</organism>
<dbReference type="AlphaFoldDB" id="A0A220MPF2"/>
<proteinExistence type="predicted"/>
<dbReference type="RefSeq" id="WP_088910431.1">
    <property type="nucleotide sequence ID" value="NZ_CP018145.1"/>
</dbReference>
<protein>
    <submittedName>
        <fullName evidence="1">Uncharacterized protein</fullName>
    </submittedName>
</protein>
<evidence type="ECO:0000313" key="2">
    <source>
        <dbReference type="Proteomes" id="UP000197781"/>
    </source>
</evidence>